<dbReference type="GO" id="GO:0003952">
    <property type="term" value="F:NAD+ synthase (glutamine-hydrolyzing) activity"/>
    <property type="evidence" value="ECO:0007669"/>
    <property type="project" value="InterPro"/>
</dbReference>
<dbReference type="GO" id="GO:0005737">
    <property type="term" value="C:cytoplasm"/>
    <property type="evidence" value="ECO:0007669"/>
    <property type="project" value="InterPro"/>
</dbReference>
<dbReference type="PANTHER" id="PTHR23090">
    <property type="entry name" value="NH 3 /GLUTAMINE-DEPENDENT NAD + SYNTHETASE"/>
    <property type="match status" value="1"/>
</dbReference>
<dbReference type="AlphaFoldDB" id="A0A9P6UGC4"/>
<evidence type="ECO:0000256" key="1">
    <source>
        <dbReference type="ARBA" id="ARBA00022598"/>
    </source>
</evidence>
<accession>A0A9P6UGC4</accession>
<sequence length="74" mass="8966">IAVKVKRFFFYYSINRHKMTTLTPAYHAESYSPDDNRFDLRPFLYNASWSWQFEKIDRTVLVLEKEQEGLNKSK</sequence>
<dbReference type="InterPro" id="IPR003694">
    <property type="entry name" value="NAD_synthase"/>
</dbReference>
<comment type="caution">
    <text evidence="2">The sequence shown here is derived from an EMBL/GenBank/DDBJ whole genome shotgun (WGS) entry which is preliminary data.</text>
</comment>
<dbReference type="InterPro" id="IPR014729">
    <property type="entry name" value="Rossmann-like_a/b/a_fold"/>
</dbReference>
<dbReference type="Gene3D" id="3.40.50.620">
    <property type="entry name" value="HUPs"/>
    <property type="match status" value="1"/>
</dbReference>
<dbReference type="OrthoDB" id="2020662at2759"/>
<dbReference type="GO" id="GO:0004359">
    <property type="term" value="F:glutaminase activity"/>
    <property type="evidence" value="ECO:0007669"/>
    <property type="project" value="InterPro"/>
</dbReference>
<reference evidence="2" key="1">
    <citation type="journal article" date="2020" name="Fungal Divers.">
        <title>Resolving the Mortierellaceae phylogeny through synthesis of multi-gene phylogenetics and phylogenomics.</title>
        <authorList>
            <person name="Vandepol N."/>
            <person name="Liber J."/>
            <person name="Desiro A."/>
            <person name="Na H."/>
            <person name="Kennedy M."/>
            <person name="Barry K."/>
            <person name="Grigoriev I.V."/>
            <person name="Miller A.N."/>
            <person name="O'Donnell K."/>
            <person name="Stajich J.E."/>
            <person name="Bonito G."/>
        </authorList>
    </citation>
    <scope>NUCLEOTIDE SEQUENCE</scope>
    <source>
        <strain evidence="2">NVP60</strain>
    </source>
</reference>
<feature type="non-terminal residue" evidence="2">
    <location>
        <position position="1"/>
    </location>
</feature>
<keyword evidence="1" id="KW-0436">Ligase</keyword>
<dbReference type="Proteomes" id="UP000823405">
    <property type="component" value="Unassembled WGS sequence"/>
</dbReference>
<proteinExistence type="predicted"/>
<keyword evidence="3" id="KW-1185">Reference proteome</keyword>
<name>A0A9P6UGC4_9FUNG</name>
<dbReference type="PANTHER" id="PTHR23090:SF9">
    <property type="entry name" value="GLUTAMINE-DEPENDENT NAD(+) SYNTHETASE"/>
    <property type="match status" value="1"/>
</dbReference>
<organism evidence="2 3">
    <name type="scientific">Linnemannia gamsii</name>
    <dbReference type="NCBI Taxonomy" id="64522"/>
    <lineage>
        <taxon>Eukaryota</taxon>
        <taxon>Fungi</taxon>
        <taxon>Fungi incertae sedis</taxon>
        <taxon>Mucoromycota</taxon>
        <taxon>Mortierellomycotina</taxon>
        <taxon>Mortierellomycetes</taxon>
        <taxon>Mortierellales</taxon>
        <taxon>Mortierellaceae</taxon>
        <taxon>Linnemannia</taxon>
    </lineage>
</organism>
<evidence type="ECO:0000313" key="2">
    <source>
        <dbReference type="EMBL" id="KAG0293251.1"/>
    </source>
</evidence>
<dbReference type="EMBL" id="JAAAIN010002429">
    <property type="protein sequence ID" value="KAG0293251.1"/>
    <property type="molecule type" value="Genomic_DNA"/>
</dbReference>
<protein>
    <submittedName>
        <fullName evidence="2">Glutamine-dependent NAD(+) synthetase</fullName>
    </submittedName>
</protein>
<evidence type="ECO:0000313" key="3">
    <source>
        <dbReference type="Proteomes" id="UP000823405"/>
    </source>
</evidence>
<dbReference type="GO" id="GO:0009435">
    <property type="term" value="P:NAD+ biosynthetic process"/>
    <property type="evidence" value="ECO:0007669"/>
    <property type="project" value="InterPro"/>
</dbReference>
<gene>
    <name evidence="2" type="primary">NADSYN1</name>
    <name evidence="2" type="ORF">BGZ97_005377</name>
</gene>